<dbReference type="PANTHER" id="PTHR43047:SF72">
    <property type="entry name" value="OSMOSENSING HISTIDINE PROTEIN KINASE SLN1"/>
    <property type="match status" value="1"/>
</dbReference>
<dbReference type="InterPro" id="IPR000014">
    <property type="entry name" value="PAS"/>
</dbReference>
<dbReference type="SMART" id="SM00062">
    <property type="entry name" value="PBPb"/>
    <property type="match status" value="2"/>
</dbReference>
<evidence type="ECO:0000256" key="17">
    <source>
        <dbReference type="PROSITE-ProRule" id="PRU00169"/>
    </source>
</evidence>
<dbReference type="Pfam" id="PF00072">
    <property type="entry name" value="Response_reg"/>
    <property type="match status" value="1"/>
</dbReference>
<keyword evidence="11 23" id="KW-0418">Kinase</keyword>
<protein>
    <recommendedName>
        <fullName evidence="3">histidine kinase</fullName>
        <ecNumber evidence="3">2.7.13.3</ecNumber>
    </recommendedName>
</protein>
<evidence type="ECO:0000256" key="10">
    <source>
        <dbReference type="ARBA" id="ARBA00022741"/>
    </source>
</evidence>
<dbReference type="PRINTS" id="PR00344">
    <property type="entry name" value="BCTRLSENSOR"/>
</dbReference>
<dbReference type="PANTHER" id="PTHR43047">
    <property type="entry name" value="TWO-COMPONENT HISTIDINE PROTEIN KINASE"/>
    <property type="match status" value="1"/>
</dbReference>
<dbReference type="CDD" id="cd00130">
    <property type="entry name" value="PAS"/>
    <property type="match status" value="1"/>
</dbReference>
<dbReference type="Gene3D" id="1.20.120.160">
    <property type="entry name" value="HPT domain"/>
    <property type="match status" value="1"/>
</dbReference>
<evidence type="ECO:0000259" key="20">
    <source>
        <dbReference type="PROSITE" id="PS50112"/>
    </source>
</evidence>
<dbReference type="SMART" id="SM00091">
    <property type="entry name" value="PAS"/>
    <property type="match status" value="1"/>
</dbReference>
<dbReference type="InterPro" id="IPR036890">
    <property type="entry name" value="HATPase_C_sf"/>
</dbReference>
<organism evidence="23 24">
    <name type="scientific">Pseudomonas cichorii</name>
    <dbReference type="NCBI Taxonomy" id="36746"/>
    <lineage>
        <taxon>Bacteria</taxon>
        <taxon>Pseudomonadati</taxon>
        <taxon>Pseudomonadota</taxon>
        <taxon>Gammaproteobacteria</taxon>
        <taxon>Pseudomonadales</taxon>
        <taxon>Pseudomonadaceae</taxon>
        <taxon>Pseudomonas</taxon>
    </lineage>
</organism>
<evidence type="ECO:0000259" key="22">
    <source>
        <dbReference type="PROSITE" id="PS50894"/>
    </source>
</evidence>
<dbReference type="InterPro" id="IPR036097">
    <property type="entry name" value="HisK_dim/P_sf"/>
</dbReference>
<dbReference type="InterPro" id="IPR003594">
    <property type="entry name" value="HATPase_dom"/>
</dbReference>
<dbReference type="InterPro" id="IPR003661">
    <property type="entry name" value="HisK_dim/P_dom"/>
</dbReference>
<dbReference type="Pfam" id="PF01627">
    <property type="entry name" value="Hpt"/>
    <property type="match status" value="1"/>
</dbReference>
<sequence length="1225" mass="135684">MPNFGGFQVSTDESVVVKQASMQSRVRVTGNLIIERAGRTILFLLLLCLGQMAGAAQSLPFALSAPFVVLEDLHLEDADRQWLEQRKVLRVGIAIADYEPVDITSDRNRYQGISADYLSLIGDKLNMPIQVTGFAERDHAIAALRRGAIDIVTSANGFERGVKGLEFSSVYMPDHSVVVTRGSDPVPSRRLEGKKVVLLDGYADSKTVHATYPDSEIIIAPNLYSALEALSQGEVDAFIGNEVIVRSYNALRPYLGLQVKFESALPSVGFAFAVRQDEQRLLSLINRVLSSLDPSVGREVLGRWTQGLGADVVGQRITLSGAERRWVAKHPSVTVSTTQHPPYIYKDNNGNWVGLNVDVLARISRMTGLQFVHKEVSSTQDSIEVLKAAEAEMNTTLAENAERRQFLDFTYSFGGNSWVFVVRSDSSSQVSLSSLSGRVLALPARHALEEEIQRNFPNIQLRLVPTYAEARKLVETGQADATIQNEAGAYLFPPGSLKVARGVDGKWSPDQFSVIKSQPELLSILNKALEAFPVAEMRSIRMKWLGSVLPQPSIWSRIPQWVFWWVMLALLLGVVSLAWSSRLKVQIRQRLKAERQLNDQLAFKHALFDGIPNPIYVRDLKGRLISCNRSYEESFGISFEQMNGRRLIDIDLIPRSVSEQMHADYLRLLETRCPIFADRTMELSGRHVDAWHWTVPFFGADGQLQGLLGGWVDITERKRLEARLEEALRHADQASEAKSAFLASMSHEIRTPMGAIIGLLELECEQALRRNETPSQGVQVACRSARELVALIGDSLDLARIEAGGMQLSQSVTGLYSFFEGIVQLFSAQAAQKGIALKLEFTEQAHGDYWLDPLRLRQVMHNVLGNALKFTQQGSVVITVGVLEEHGESSRVHISVQDSGTGIDPHRQEQIFQPFIQASDDIAARYGGTGLGLSICRRLVELMNGDISLYSEPGQGTRVTVNVPLARVKCLTSVQSEPRQQGRSVGERSLHLLVVDDMSANRLVLTQQLEFLGHQVVPAEGGAQALTLWREGAFDAVITDCNMPGITGYALTEAIRTIEVQEKRARCPVIGCTANAMTDEGERCKRIGMDGLLVKPLSLERLSMKLAEVVREQTFDIHTLRRMTQANDEQIQRLLGELWKNLRHEREVMQPAVGAHDWKTLSASLHRLKGAACLVDAVPLAKACASLDVSVKSESGSTLSEHWPVLDASIENLRADIELQLVQVP</sequence>
<dbReference type="CDD" id="cd13707">
    <property type="entry name" value="PBP2_BvgS_D2"/>
    <property type="match status" value="1"/>
</dbReference>
<evidence type="ECO:0000256" key="2">
    <source>
        <dbReference type="ARBA" id="ARBA00004429"/>
    </source>
</evidence>
<dbReference type="Gene3D" id="3.40.190.10">
    <property type="entry name" value="Periplasmic binding protein-like II"/>
    <property type="match status" value="4"/>
</dbReference>
<dbReference type="InterPro" id="IPR008207">
    <property type="entry name" value="Sig_transdc_His_kin_Hpt_dom"/>
</dbReference>
<evidence type="ECO:0000256" key="13">
    <source>
        <dbReference type="ARBA" id="ARBA00022989"/>
    </source>
</evidence>
<dbReference type="GO" id="GO:0005524">
    <property type="term" value="F:ATP binding"/>
    <property type="evidence" value="ECO:0007669"/>
    <property type="project" value="UniProtKB-KW"/>
</dbReference>
<dbReference type="PROSITE" id="PS50109">
    <property type="entry name" value="HIS_KIN"/>
    <property type="match status" value="1"/>
</dbReference>
<dbReference type="AlphaFoldDB" id="A0A3M4W4T7"/>
<feature type="domain" description="PAS" evidence="20">
    <location>
        <begin position="607"/>
        <end position="648"/>
    </location>
</feature>
<keyword evidence="7" id="KW-0808">Transferase</keyword>
<dbReference type="InterPro" id="IPR035965">
    <property type="entry name" value="PAS-like_dom_sf"/>
</dbReference>
<evidence type="ECO:0000313" key="24">
    <source>
        <dbReference type="Proteomes" id="UP000278332"/>
    </source>
</evidence>
<dbReference type="Gene3D" id="3.30.565.10">
    <property type="entry name" value="Histidine kinase-like ATPase, C-terminal domain"/>
    <property type="match status" value="1"/>
</dbReference>
<dbReference type="Pfam" id="PF00512">
    <property type="entry name" value="HisKA"/>
    <property type="match status" value="1"/>
</dbReference>
<evidence type="ECO:0000256" key="6">
    <source>
        <dbReference type="ARBA" id="ARBA00022553"/>
    </source>
</evidence>
<evidence type="ECO:0000259" key="19">
    <source>
        <dbReference type="PROSITE" id="PS50110"/>
    </source>
</evidence>
<dbReference type="SUPFAM" id="SSF47384">
    <property type="entry name" value="Homodimeric domain of signal transducing histidine kinase"/>
    <property type="match status" value="1"/>
</dbReference>
<dbReference type="CDD" id="cd16922">
    <property type="entry name" value="HATPase_EvgS-ArcB-TorS-like"/>
    <property type="match status" value="1"/>
</dbReference>
<keyword evidence="9" id="KW-0732">Signal</keyword>
<dbReference type="InterPro" id="IPR011006">
    <property type="entry name" value="CheY-like_superfamily"/>
</dbReference>
<comment type="catalytic activity">
    <reaction evidence="1">
        <text>ATP + protein L-histidine = ADP + protein N-phospho-L-histidine.</text>
        <dbReference type="EC" id="2.7.13.3"/>
    </reaction>
</comment>
<keyword evidence="8" id="KW-0812">Transmembrane</keyword>
<dbReference type="NCBIfam" id="TIGR00229">
    <property type="entry name" value="sensory_box"/>
    <property type="match status" value="1"/>
</dbReference>
<evidence type="ECO:0000256" key="1">
    <source>
        <dbReference type="ARBA" id="ARBA00000085"/>
    </source>
</evidence>
<dbReference type="InterPro" id="IPR049871">
    <property type="entry name" value="BvgS-like_periplasmic2"/>
</dbReference>
<feature type="domain" description="HPt" evidence="22">
    <location>
        <begin position="1127"/>
        <end position="1225"/>
    </location>
</feature>
<keyword evidence="14" id="KW-0902">Two-component regulatory system</keyword>
<keyword evidence="12" id="KW-0067">ATP-binding</keyword>
<comment type="subcellular location">
    <subcellularLocation>
        <location evidence="2">Cell inner membrane</location>
        <topology evidence="2">Multi-pass membrane protein</topology>
    </subcellularLocation>
</comment>
<dbReference type="SUPFAM" id="SSF55874">
    <property type="entry name" value="ATPase domain of HSP90 chaperone/DNA topoisomerase II/histidine kinase"/>
    <property type="match status" value="1"/>
</dbReference>
<dbReference type="GO" id="GO:0000155">
    <property type="term" value="F:phosphorelay sensor kinase activity"/>
    <property type="evidence" value="ECO:0007669"/>
    <property type="project" value="InterPro"/>
</dbReference>
<evidence type="ECO:0000256" key="11">
    <source>
        <dbReference type="ARBA" id="ARBA00022777"/>
    </source>
</evidence>
<dbReference type="GO" id="GO:0009927">
    <property type="term" value="F:histidine phosphotransfer kinase activity"/>
    <property type="evidence" value="ECO:0007669"/>
    <property type="project" value="TreeGrafter"/>
</dbReference>
<dbReference type="Gene3D" id="3.40.50.2300">
    <property type="match status" value="1"/>
</dbReference>
<dbReference type="Pfam" id="PF02518">
    <property type="entry name" value="HATPase_c"/>
    <property type="match status" value="1"/>
</dbReference>
<evidence type="ECO:0000256" key="7">
    <source>
        <dbReference type="ARBA" id="ARBA00022679"/>
    </source>
</evidence>
<evidence type="ECO:0000256" key="3">
    <source>
        <dbReference type="ARBA" id="ARBA00012438"/>
    </source>
</evidence>
<comment type="caution">
    <text evidence="23">The sequence shown here is derived from an EMBL/GenBank/DDBJ whole genome shotgun (WGS) entry which is preliminary data.</text>
</comment>
<dbReference type="InterPro" id="IPR036641">
    <property type="entry name" value="HPT_dom_sf"/>
</dbReference>
<dbReference type="InterPro" id="IPR049870">
    <property type="entry name" value="BvgS-like_periplasmic1"/>
</dbReference>
<evidence type="ECO:0000256" key="12">
    <source>
        <dbReference type="ARBA" id="ARBA00022840"/>
    </source>
</evidence>
<dbReference type="CDD" id="cd13705">
    <property type="entry name" value="PBP2_BvgS_D1"/>
    <property type="match status" value="1"/>
</dbReference>
<dbReference type="FunFam" id="3.30.565.10:FF:000010">
    <property type="entry name" value="Sensor histidine kinase RcsC"/>
    <property type="match status" value="1"/>
</dbReference>
<gene>
    <name evidence="23" type="ORF">ALP84_04462</name>
</gene>
<dbReference type="Gene3D" id="1.10.287.130">
    <property type="match status" value="1"/>
</dbReference>
<feature type="domain" description="PAC" evidence="21">
    <location>
        <begin position="674"/>
        <end position="726"/>
    </location>
</feature>
<dbReference type="Pfam" id="PF00497">
    <property type="entry name" value="SBP_bac_3"/>
    <property type="match status" value="2"/>
</dbReference>
<dbReference type="Gene3D" id="3.30.450.20">
    <property type="entry name" value="PAS domain"/>
    <property type="match status" value="1"/>
</dbReference>
<name>A0A3M4W4T7_PSECI</name>
<keyword evidence="4" id="KW-1003">Cell membrane</keyword>
<evidence type="ECO:0000256" key="15">
    <source>
        <dbReference type="ARBA" id="ARBA00023136"/>
    </source>
</evidence>
<evidence type="ECO:0000259" key="18">
    <source>
        <dbReference type="PROSITE" id="PS50109"/>
    </source>
</evidence>
<evidence type="ECO:0000256" key="8">
    <source>
        <dbReference type="ARBA" id="ARBA00022692"/>
    </source>
</evidence>
<dbReference type="InterPro" id="IPR000700">
    <property type="entry name" value="PAS-assoc_C"/>
</dbReference>
<feature type="domain" description="Response regulatory" evidence="19">
    <location>
        <begin position="991"/>
        <end position="1110"/>
    </location>
</feature>
<keyword evidence="13" id="KW-1133">Transmembrane helix</keyword>
<dbReference type="EC" id="2.7.13.3" evidence="3"/>
<evidence type="ECO:0000313" key="23">
    <source>
        <dbReference type="EMBL" id="RMR59075.1"/>
    </source>
</evidence>
<dbReference type="Proteomes" id="UP000278332">
    <property type="component" value="Unassembled WGS sequence"/>
</dbReference>
<dbReference type="SMART" id="SM00388">
    <property type="entry name" value="HisKA"/>
    <property type="match status" value="1"/>
</dbReference>
<dbReference type="PROSITE" id="PS50112">
    <property type="entry name" value="PAS"/>
    <property type="match status" value="1"/>
</dbReference>
<dbReference type="Pfam" id="PF08448">
    <property type="entry name" value="PAS_4"/>
    <property type="match status" value="1"/>
</dbReference>
<dbReference type="CDD" id="cd17546">
    <property type="entry name" value="REC_hyHK_CKI1_RcsC-like"/>
    <property type="match status" value="1"/>
</dbReference>
<dbReference type="SMART" id="SM00448">
    <property type="entry name" value="REC"/>
    <property type="match status" value="1"/>
</dbReference>
<accession>A0A3M4W4T7</accession>
<dbReference type="GO" id="GO:0005886">
    <property type="term" value="C:plasma membrane"/>
    <property type="evidence" value="ECO:0007669"/>
    <property type="project" value="UniProtKB-SubCell"/>
</dbReference>
<feature type="domain" description="Histidine kinase" evidence="18">
    <location>
        <begin position="744"/>
        <end position="967"/>
    </location>
</feature>
<dbReference type="InterPro" id="IPR013656">
    <property type="entry name" value="PAS_4"/>
</dbReference>
<keyword evidence="15" id="KW-0472">Membrane</keyword>
<dbReference type="InterPro" id="IPR001789">
    <property type="entry name" value="Sig_transdc_resp-reg_receiver"/>
</dbReference>
<dbReference type="PROSITE" id="PS50894">
    <property type="entry name" value="HPT"/>
    <property type="match status" value="1"/>
</dbReference>
<keyword evidence="10" id="KW-0547">Nucleotide-binding</keyword>
<feature type="modified residue" description="4-aspartylphosphate" evidence="17">
    <location>
        <position position="1040"/>
    </location>
</feature>
<dbReference type="InterPro" id="IPR001638">
    <property type="entry name" value="Solute-binding_3/MltF_N"/>
</dbReference>
<dbReference type="PROSITE" id="PS50110">
    <property type="entry name" value="RESPONSE_REGULATORY"/>
    <property type="match status" value="1"/>
</dbReference>
<dbReference type="EMBL" id="RBRY01000063">
    <property type="protein sequence ID" value="RMR59075.1"/>
    <property type="molecule type" value="Genomic_DNA"/>
</dbReference>
<evidence type="ECO:0000256" key="5">
    <source>
        <dbReference type="ARBA" id="ARBA00022519"/>
    </source>
</evidence>
<dbReference type="InterPro" id="IPR004358">
    <property type="entry name" value="Sig_transdc_His_kin-like_C"/>
</dbReference>
<feature type="modified residue" description="Phosphohistidine" evidence="16">
    <location>
        <position position="1166"/>
    </location>
</feature>
<dbReference type="SUPFAM" id="SSF47226">
    <property type="entry name" value="Histidine-containing phosphotransfer domain, HPT domain"/>
    <property type="match status" value="1"/>
</dbReference>
<evidence type="ECO:0000256" key="4">
    <source>
        <dbReference type="ARBA" id="ARBA00022475"/>
    </source>
</evidence>
<reference evidence="23 24" key="1">
    <citation type="submission" date="2018-08" db="EMBL/GenBank/DDBJ databases">
        <title>Recombination of ecologically and evolutionarily significant loci maintains genetic cohesion in the Pseudomonas syringae species complex.</title>
        <authorList>
            <person name="Dillon M."/>
            <person name="Thakur S."/>
            <person name="Almeida R.N.D."/>
            <person name="Weir B.S."/>
            <person name="Guttman D.S."/>
        </authorList>
    </citation>
    <scope>NUCLEOTIDE SEQUENCE [LARGE SCALE GENOMIC DNA]</scope>
    <source>
        <strain evidence="23 24">ICMP 6917</strain>
    </source>
</reference>
<dbReference type="InterPro" id="IPR005467">
    <property type="entry name" value="His_kinase_dom"/>
</dbReference>
<proteinExistence type="predicted"/>
<keyword evidence="6 17" id="KW-0597">Phosphoprotein</keyword>
<dbReference type="SUPFAM" id="SSF55785">
    <property type="entry name" value="PYP-like sensor domain (PAS domain)"/>
    <property type="match status" value="1"/>
</dbReference>
<dbReference type="SUPFAM" id="SSF53850">
    <property type="entry name" value="Periplasmic binding protein-like II"/>
    <property type="match status" value="2"/>
</dbReference>
<dbReference type="CDD" id="cd00082">
    <property type="entry name" value="HisKA"/>
    <property type="match status" value="1"/>
</dbReference>
<dbReference type="SMART" id="SM00387">
    <property type="entry name" value="HATPase_c"/>
    <property type="match status" value="1"/>
</dbReference>
<keyword evidence="5" id="KW-0997">Cell inner membrane</keyword>
<evidence type="ECO:0000256" key="9">
    <source>
        <dbReference type="ARBA" id="ARBA00022729"/>
    </source>
</evidence>
<dbReference type="SUPFAM" id="SSF52172">
    <property type="entry name" value="CheY-like"/>
    <property type="match status" value="1"/>
</dbReference>
<evidence type="ECO:0000256" key="14">
    <source>
        <dbReference type="ARBA" id="ARBA00023012"/>
    </source>
</evidence>
<evidence type="ECO:0000259" key="21">
    <source>
        <dbReference type="PROSITE" id="PS50113"/>
    </source>
</evidence>
<evidence type="ECO:0000256" key="16">
    <source>
        <dbReference type="PROSITE-ProRule" id="PRU00110"/>
    </source>
</evidence>
<dbReference type="PROSITE" id="PS50113">
    <property type="entry name" value="PAC"/>
    <property type="match status" value="1"/>
</dbReference>